<sequence length="52" mass="4756">EGVERLAAPFARKQEAPGAGDAGVVGAQAPGATLVAQAGAQGVGLAAGDAVG</sequence>
<feature type="non-terminal residue" evidence="2">
    <location>
        <position position="1"/>
    </location>
</feature>
<evidence type="ECO:0000313" key="2">
    <source>
        <dbReference type="EMBL" id="GFD39090.1"/>
    </source>
</evidence>
<name>A0A699VXE8_TANCI</name>
<organism evidence="2">
    <name type="scientific">Tanacetum cinerariifolium</name>
    <name type="common">Dalmatian daisy</name>
    <name type="synonym">Chrysanthemum cinerariifolium</name>
    <dbReference type="NCBI Taxonomy" id="118510"/>
    <lineage>
        <taxon>Eukaryota</taxon>
        <taxon>Viridiplantae</taxon>
        <taxon>Streptophyta</taxon>
        <taxon>Embryophyta</taxon>
        <taxon>Tracheophyta</taxon>
        <taxon>Spermatophyta</taxon>
        <taxon>Magnoliopsida</taxon>
        <taxon>eudicotyledons</taxon>
        <taxon>Gunneridae</taxon>
        <taxon>Pentapetalae</taxon>
        <taxon>asterids</taxon>
        <taxon>campanulids</taxon>
        <taxon>Asterales</taxon>
        <taxon>Asteraceae</taxon>
        <taxon>Asteroideae</taxon>
        <taxon>Anthemideae</taxon>
        <taxon>Anthemidinae</taxon>
        <taxon>Tanacetum</taxon>
    </lineage>
</organism>
<protein>
    <submittedName>
        <fullName evidence="2">Uncharacterized protein</fullName>
    </submittedName>
</protein>
<reference evidence="2" key="1">
    <citation type="journal article" date="2019" name="Sci. Rep.">
        <title>Draft genome of Tanacetum cinerariifolium, the natural source of mosquito coil.</title>
        <authorList>
            <person name="Yamashiro T."/>
            <person name="Shiraishi A."/>
            <person name="Satake H."/>
            <person name="Nakayama K."/>
        </authorList>
    </citation>
    <scope>NUCLEOTIDE SEQUENCE</scope>
</reference>
<evidence type="ECO:0000256" key="1">
    <source>
        <dbReference type="SAM" id="MobiDB-lite"/>
    </source>
</evidence>
<comment type="caution">
    <text evidence="2">The sequence shown here is derived from an EMBL/GenBank/DDBJ whole genome shotgun (WGS) entry which is preliminary data.</text>
</comment>
<accession>A0A699VXE8</accession>
<proteinExistence type="predicted"/>
<dbReference type="AlphaFoldDB" id="A0A699VXE8"/>
<feature type="region of interest" description="Disordered" evidence="1">
    <location>
        <begin position="1"/>
        <end position="23"/>
    </location>
</feature>
<dbReference type="EMBL" id="BKCJ011511016">
    <property type="protein sequence ID" value="GFD39090.1"/>
    <property type="molecule type" value="Genomic_DNA"/>
</dbReference>
<gene>
    <name evidence="2" type="ORF">Tci_911059</name>
</gene>